<dbReference type="Proteomes" id="UP000288168">
    <property type="component" value="Unassembled WGS sequence"/>
</dbReference>
<dbReference type="Pfam" id="PF12770">
    <property type="entry name" value="CHAT"/>
    <property type="match status" value="1"/>
</dbReference>
<dbReference type="InterPro" id="IPR011990">
    <property type="entry name" value="TPR-like_helical_dom_sf"/>
</dbReference>
<dbReference type="STRING" id="1325734.A0A428P0A3"/>
<name>A0A428P0A3_9HYPO</name>
<comment type="caution">
    <text evidence="2">The sequence shown here is derived from an EMBL/GenBank/DDBJ whole genome shotgun (WGS) entry which is preliminary data.</text>
</comment>
<accession>A0A428P0A3</accession>
<evidence type="ECO:0000313" key="2">
    <source>
        <dbReference type="EMBL" id="RSL46391.1"/>
    </source>
</evidence>
<dbReference type="AlphaFoldDB" id="A0A428P0A3"/>
<evidence type="ECO:0000259" key="1">
    <source>
        <dbReference type="Pfam" id="PF12770"/>
    </source>
</evidence>
<dbReference type="InterPro" id="IPR024983">
    <property type="entry name" value="CHAT_dom"/>
</dbReference>
<reference evidence="2 3" key="1">
    <citation type="submission" date="2017-06" db="EMBL/GenBank/DDBJ databases">
        <title>Comparative genomic analysis of Ambrosia Fusariam Clade fungi.</title>
        <authorList>
            <person name="Stajich J.E."/>
            <person name="Carrillo J."/>
            <person name="Kijimoto T."/>
            <person name="Eskalen A."/>
            <person name="O'Donnell K."/>
            <person name="Kasson M."/>
        </authorList>
    </citation>
    <scope>NUCLEOTIDE SEQUENCE [LARGE SCALE GENOMIC DNA]</scope>
    <source>
        <strain evidence="2 3">NRRL62584</strain>
    </source>
</reference>
<organism evidence="2 3">
    <name type="scientific">Fusarium duplospermum</name>
    <dbReference type="NCBI Taxonomy" id="1325734"/>
    <lineage>
        <taxon>Eukaryota</taxon>
        <taxon>Fungi</taxon>
        <taxon>Dikarya</taxon>
        <taxon>Ascomycota</taxon>
        <taxon>Pezizomycotina</taxon>
        <taxon>Sordariomycetes</taxon>
        <taxon>Hypocreomycetidae</taxon>
        <taxon>Hypocreales</taxon>
        <taxon>Nectriaceae</taxon>
        <taxon>Fusarium</taxon>
        <taxon>Fusarium solani species complex</taxon>
    </lineage>
</organism>
<dbReference type="Gene3D" id="1.25.40.10">
    <property type="entry name" value="Tetratricopeptide repeat domain"/>
    <property type="match status" value="2"/>
</dbReference>
<sequence length="1164" mass="129880">MAPIEPAEPALSQAAQYNSEQMPPLLLNDEELYFFLEDYIRALGPMPSDASPSTQDATRALWLDRFASHATIRRRRRNDELGNQLNDQEIDLRRRAVHASPLEDPELAWRLLLAADTLLERYDRRTPRDMLDLEMSISLLERASPLIEEGNKLFPDYLVVYGRAHRGHFKVTQDPLELRRTIQTLSTFLHVVDENPMLLQVYSNLLMDRFKISATQEDLQEAIQRTEAVRNFADAGVDDTLISALSNLAESLSELSDFQIGDANTHLDRAVMMGLEARELTQRPDCPFTDLAYVYGSLSYAHYRRYLHSRRPLDVQEALENGRRAVELCGDGHPDKARWTNQLGMTHVARFHHLADRSSLENAIVLYQQAIELSSEYEQVRGLAASNLADALASRFDLTGETEALDIAVAKYRAAVDQINPHIVKSAANLQNLGSILINAWHRHLEVEYLDEAVEVLNRALLRYPAGHVDIGFTHSLLCEALANKQKHVESSQQEIIQSAIDHGTKSILLARQDDPRMHDILQNLSMAYATKWQKSNHGEKADLEKAIEMSRKCLDVTPQDSSDRARLLGWLGALLAEQLFDNDPDADGSTFTEPLSLYTEAVNSPNGSPLMRIKAAQRAVRILTNQHRWEEAKPIGLAAMQLLPRVCGRYQSLQDQQQVVSQTSGLASEVCSLLLQLGEPDEALAQLEAGRAMILGFAMDNFDEVSELQETNKDLAKEFLDLRAKLHIPSDLQRSRLGEARLRERRAAEADLANCLERIRNLDGHRDFLREPPLARLKSCTKEGIVVLVNISYLRSDAIILVDSRTLVVPLSGLQPEKIVEFGVQLISGFSIVDFPVKRAIQIVSKKVPKQARQPPAGFAGWLWDNYVRPVFDELKRSGAMPSDGKPPRIWWIGSGGAAGFPFHAAASDTDPDQDALSLSVSSYTPSIKALLHARRRSNWPQALSGRRDQEKLDLTIITMETTPGNHAALPAVRKEKEVIANLTNGMWKCKHLPQPTANLALQAVATSDIVHFACHGVADRGDPSQSHLVLEKSSKDGSTKEVDKLTVPQFLALNNLQKPWIAFLSACTTASMGTFRLGDEGLHMSGALQIAGFSHVIGSLWPVEDEVGVEIARAFYENLIGVTPDSVDDEMVALALREAVIKVRQHYPSSWTKWAAYIHSGA</sequence>
<keyword evidence="3" id="KW-1185">Reference proteome</keyword>
<dbReference type="EMBL" id="NKCI01000239">
    <property type="protein sequence ID" value="RSL46391.1"/>
    <property type="molecule type" value="Genomic_DNA"/>
</dbReference>
<gene>
    <name evidence="2" type="ORF">CEP54_013866</name>
</gene>
<dbReference type="OrthoDB" id="9991317at2759"/>
<evidence type="ECO:0000313" key="3">
    <source>
        <dbReference type="Proteomes" id="UP000288168"/>
    </source>
</evidence>
<protein>
    <recommendedName>
        <fullName evidence="1">CHAT domain-containing protein</fullName>
    </recommendedName>
</protein>
<proteinExistence type="predicted"/>
<feature type="domain" description="CHAT" evidence="1">
    <location>
        <begin position="861"/>
        <end position="1164"/>
    </location>
</feature>